<proteinExistence type="predicted"/>
<accession>A0A7R9V2A5</accession>
<protein>
    <submittedName>
        <fullName evidence="1">Uncharacterized protein</fullName>
    </submittedName>
</protein>
<dbReference type="AlphaFoldDB" id="A0A7R9V2A5"/>
<gene>
    <name evidence="1" type="ORF">CEUR00632_LOCUS2870</name>
</gene>
<name>A0A7R9V2A5_9CHLO</name>
<reference evidence="1" key="1">
    <citation type="submission" date="2021-01" db="EMBL/GenBank/DDBJ databases">
        <authorList>
            <person name="Corre E."/>
            <person name="Pelletier E."/>
            <person name="Niang G."/>
            <person name="Scheremetjew M."/>
            <person name="Finn R."/>
            <person name="Kale V."/>
            <person name="Holt S."/>
            <person name="Cochrane G."/>
            <person name="Meng A."/>
            <person name="Brown T."/>
            <person name="Cohen L."/>
        </authorList>
    </citation>
    <scope>NUCLEOTIDE SEQUENCE</scope>
    <source>
        <strain evidence="1">CCMP219</strain>
    </source>
</reference>
<dbReference type="EMBL" id="HBEC01006377">
    <property type="protein sequence ID" value="CAD8282835.1"/>
    <property type="molecule type" value="Transcribed_RNA"/>
</dbReference>
<organism evidence="1">
    <name type="scientific">Chlamydomonas euryale</name>
    <dbReference type="NCBI Taxonomy" id="1486919"/>
    <lineage>
        <taxon>Eukaryota</taxon>
        <taxon>Viridiplantae</taxon>
        <taxon>Chlorophyta</taxon>
        <taxon>core chlorophytes</taxon>
        <taxon>Chlorophyceae</taxon>
        <taxon>CS clade</taxon>
        <taxon>Chlamydomonadales</taxon>
        <taxon>Chlamydomonadaceae</taxon>
        <taxon>Chlamydomonas</taxon>
    </lineage>
</organism>
<sequence>MAPVFPSSTIAPSRLVSWPRSAATRCAIASEPPSGDAETRVVLNSNTLLGADIVWRTAAPGRRATAASAPLRFAPTHGAIHVMSAVSAARCLLAPKKTATSRPQARAKQALLLRESLAVQRAAVHG</sequence>
<evidence type="ECO:0000313" key="1">
    <source>
        <dbReference type="EMBL" id="CAD8282835.1"/>
    </source>
</evidence>